<dbReference type="PROSITE" id="PS51379">
    <property type="entry name" value="4FE4S_FER_2"/>
    <property type="match status" value="1"/>
</dbReference>
<proteinExistence type="predicted"/>
<evidence type="ECO:0000256" key="1">
    <source>
        <dbReference type="ARBA" id="ARBA00001927"/>
    </source>
</evidence>
<dbReference type="InterPro" id="IPR017896">
    <property type="entry name" value="4Fe4S_Fe-S-bd"/>
</dbReference>
<evidence type="ECO:0000256" key="5">
    <source>
        <dbReference type="ARBA" id="ARBA00023004"/>
    </source>
</evidence>
<keyword evidence="6" id="KW-0411">Iron-sulfur</keyword>
<gene>
    <name evidence="9" type="ORF">GCM10022215_23760</name>
</gene>
<dbReference type="InterPro" id="IPR051269">
    <property type="entry name" value="Fe-S_cluster_ET"/>
</dbReference>
<keyword evidence="10" id="KW-1185">Reference proteome</keyword>
<evidence type="ECO:0000256" key="4">
    <source>
        <dbReference type="ARBA" id="ARBA00022982"/>
    </source>
</evidence>
<evidence type="ECO:0000313" key="10">
    <source>
        <dbReference type="Proteomes" id="UP001501495"/>
    </source>
</evidence>
<protein>
    <recommendedName>
        <fullName evidence="8">4Fe-4S ferredoxin-type domain-containing protein</fullName>
    </recommendedName>
</protein>
<dbReference type="RefSeq" id="WP_344733609.1">
    <property type="nucleotide sequence ID" value="NZ_BAAAZH010000016.1"/>
</dbReference>
<keyword evidence="5" id="KW-0408">Iron</keyword>
<evidence type="ECO:0000256" key="6">
    <source>
        <dbReference type="ARBA" id="ARBA00023014"/>
    </source>
</evidence>
<name>A0ABP7XJK9_9ACTN</name>
<keyword evidence="3" id="KW-0479">Metal-binding</keyword>
<dbReference type="PANTHER" id="PTHR36923">
    <property type="entry name" value="FERREDOXIN"/>
    <property type="match status" value="1"/>
</dbReference>
<dbReference type="EMBL" id="BAAAZH010000016">
    <property type="protein sequence ID" value="GAA4120321.1"/>
    <property type="molecule type" value="Genomic_DNA"/>
</dbReference>
<keyword evidence="2" id="KW-0813">Transport</keyword>
<dbReference type="PANTHER" id="PTHR36923:SF3">
    <property type="entry name" value="FERREDOXIN"/>
    <property type="match status" value="1"/>
</dbReference>
<comment type="cofactor">
    <cofactor evidence="1">
        <name>[3Fe-4S] cluster</name>
        <dbReference type="ChEBI" id="CHEBI:21137"/>
    </cofactor>
</comment>
<evidence type="ECO:0000256" key="3">
    <source>
        <dbReference type="ARBA" id="ARBA00022723"/>
    </source>
</evidence>
<evidence type="ECO:0000259" key="8">
    <source>
        <dbReference type="PROSITE" id="PS51379"/>
    </source>
</evidence>
<dbReference type="Proteomes" id="UP001501495">
    <property type="component" value="Unassembled WGS sequence"/>
</dbReference>
<dbReference type="Pfam" id="PF13459">
    <property type="entry name" value="Fer4_15"/>
    <property type="match status" value="1"/>
</dbReference>
<accession>A0ABP7XJK9</accession>
<comment type="caution">
    <text evidence="9">The sequence shown here is derived from an EMBL/GenBank/DDBJ whole genome shotgun (WGS) entry which is preliminary data.</text>
</comment>
<evidence type="ECO:0000256" key="2">
    <source>
        <dbReference type="ARBA" id="ARBA00022448"/>
    </source>
</evidence>
<reference evidence="10" key="1">
    <citation type="journal article" date="2019" name="Int. J. Syst. Evol. Microbiol.">
        <title>The Global Catalogue of Microorganisms (GCM) 10K type strain sequencing project: providing services to taxonomists for standard genome sequencing and annotation.</title>
        <authorList>
            <consortium name="The Broad Institute Genomics Platform"/>
            <consortium name="The Broad Institute Genome Sequencing Center for Infectious Disease"/>
            <person name="Wu L."/>
            <person name="Ma J."/>
        </authorList>
    </citation>
    <scope>NUCLEOTIDE SEQUENCE [LARGE SCALE GENOMIC DNA]</scope>
    <source>
        <strain evidence="10">JCM 16703</strain>
    </source>
</reference>
<evidence type="ECO:0000256" key="7">
    <source>
        <dbReference type="ARBA" id="ARBA00023291"/>
    </source>
</evidence>
<dbReference type="SUPFAM" id="SSF54862">
    <property type="entry name" value="4Fe-4S ferredoxins"/>
    <property type="match status" value="1"/>
</dbReference>
<sequence length="64" mass="7061">MHVEIDWTRCDGHGLCARLAPEMIELAEDGFPIVRRGQVPDAAVVHLKRAATACPQLALRLVKD</sequence>
<evidence type="ECO:0000313" key="9">
    <source>
        <dbReference type="EMBL" id="GAA4120321.1"/>
    </source>
</evidence>
<dbReference type="Gene3D" id="3.30.70.20">
    <property type="match status" value="1"/>
</dbReference>
<keyword evidence="4" id="KW-0249">Electron transport</keyword>
<keyword evidence="7" id="KW-0003">3Fe-4S</keyword>
<feature type="domain" description="4Fe-4S ferredoxin-type" evidence="8">
    <location>
        <begin position="1"/>
        <end position="29"/>
    </location>
</feature>
<organism evidence="9 10">
    <name type="scientific">Nocardioides fonticola</name>
    <dbReference type="NCBI Taxonomy" id="450363"/>
    <lineage>
        <taxon>Bacteria</taxon>
        <taxon>Bacillati</taxon>
        <taxon>Actinomycetota</taxon>
        <taxon>Actinomycetes</taxon>
        <taxon>Propionibacteriales</taxon>
        <taxon>Nocardioidaceae</taxon>
        <taxon>Nocardioides</taxon>
    </lineage>
</organism>